<name>A0A835D4F4_TETSI</name>
<dbReference type="OrthoDB" id="68611at2759"/>
<keyword evidence="3" id="KW-0813">Transport</keyword>
<keyword evidence="12" id="KW-1185">Reference proteome</keyword>
<keyword evidence="5 10" id="KW-1133">Transmembrane helix</keyword>
<dbReference type="GO" id="GO:0016020">
    <property type="term" value="C:membrane"/>
    <property type="evidence" value="ECO:0007669"/>
    <property type="project" value="UniProtKB-SubCell"/>
</dbReference>
<evidence type="ECO:0000256" key="10">
    <source>
        <dbReference type="SAM" id="Phobius"/>
    </source>
</evidence>
<dbReference type="GO" id="GO:0015743">
    <property type="term" value="P:malate transport"/>
    <property type="evidence" value="ECO:0007669"/>
    <property type="project" value="InterPro"/>
</dbReference>
<feature type="region of interest" description="Disordered" evidence="9">
    <location>
        <begin position="464"/>
        <end position="496"/>
    </location>
</feature>
<evidence type="ECO:0000256" key="7">
    <source>
        <dbReference type="ARBA" id="ARBA00023136"/>
    </source>
</evidence>
<proteinExistence type="inferred from homology"/>
<evidence type="ECO:0000256" key="5">
    <source>
        <dbReference type="ARBA" id="ARBA00022989"/>
    </source>
</evidence>
<dbReference type="EMBL" id="JABCRI010000021">
    <property type="protein sequence ID" value="KAF8379978.1"/>
    <property type="molecule type" value="Genomic_DNA"/>
</dbReference>
<feature type="transmembrane region" description="Helical" evidence="10">
    <location>
        <begin position="179"/>
        <end position="198"/>
    </location>
</feature>
<feature type="transmembrane region" description="Helical" evidence="10">
    <location>
        <begin position="210"/>
        <end position="231"/>
    </location>
</feature>
<gene>
    <name evidence="11" type="ORF">HHK36_027445</name>
</gene>
<reference evidence="11 12" key="1">
    <citation type="submission" date="2020-04" db="EMBL/GenBank/DDBJ databases">
        <title>Plant Genome Project.</title>
        <authorList>
            <person name="Zhang R.-G."/>
        </authorList>
    </citation>
    <scope>NUCLEOTIDE SEQUENCE [LARGE SCALE GENOMIC DNA]</scope>
    <source>
        <strain evidence="11">YNK0</strain>
        <tissue evidence="11">Leaf</tissue>
    </source>
</reference>
<protein>
    <recommendedName>
        <fullName evidence="13">Aluminum-activated malate transporter 10</fullName>
    </recommendedName>
</protein>
<feature type="transmembrane region" description="Helical" evidence="10">
    <location>
        <begin position="98"/>
        <end position="117"/>
    </location>
</feature>
<evidence type="ECO:0000256" key="6">
    <source>
        <dbReference type="ARBA" id="ARBA00023065"/>
    </source>
</evidence>
<dbReference type="InterPro" id="IPR020966">
    <property type="entry name" value="ALMT"/>
</dbReference>
<evidence type="ECO:0000313" key="11">
    <source>
        <dbReference type="EMBL" id="KAF8379978.1"/>
    </source>
</evidence>
<comment type="caution">
    <text evidence="11">The sequence shown here is derived from an EMBL/GenBank/DDBJ whole genome shotgun (WGS) entry which is preliminary data.</text>
</comment>
<dbReference type="OMA" id="INRICGT"/>
<evidence type="ECO:0000256" key="1">
    <source>
        <dbReference type="ARBA" id="ARBA00004141"/>
    </source>
</evidence>
<comment type="similarity">
    <text evidence="2">Belongs to the aromatic acid exporter (TC 2.A.85) family.</text>
</comment>
<keyword evidence="8" id="KW-0407">Ion channel</keyword>
<keyword evidence="7 10" id="KW-0472">Membrane</keyword>
<evidence type="ECO:0000313" key="12">
    <source>
        <dbReference type="Proteomes" id="UP000655225"/>
    </source>
</evidence>
<dbReference type="PANTHER" id="PTHR31086">
    <property type="entry name" value="ALUMINUM-ACTIVATED MALATE TRANSPORTER 10"/>
    <property type="match status" value="1"/>
</dbReference>
<evidence type="ECO:0000256" key="9">
    <source>
        <dbReference type="SAM" id="MobiDB-lite"/>
    </source>
</evidence>
<organism evidence="11 12">
    <name type="scientific">Tetracentron sinense</name>
    <name type="common">Spur-leaf</name>
    <dbReference type="NCBI Taxonomy" id="13715"/>
    <lineage>
        <taxon>Eukaryota</taxon>
        <taxon>Viridiplantae</taxon>
        <taxon>Streptophyta</taxon>
        <taxon>Embryophyta</taxon>
        <taxon>Tracheophyta</taxon>
        <taxon>Spermatophyta</taxon>
        <taxon>Magnoliopsida</taxon>
        <taxon>Trochodendrales</taxon>
        <taxon>Trochodendraceae</taxon>
        <taxon>Tetracentron</taxon>
    </lineage>
</organism>
<evidence type="ECO:0000256" key="3">
    <source>
        <dbReference type="ARBA" id="ARBA00022448"/>
    </source>
</evidence>
<evidence type="ECO:0000256" key="2">
    <source>
        <dbReference type="ARBA" id="ARBA00007079"/>
    </source>
</evidence>
<comment type="subcellular location">
    <subcellularLocation>
        <location evidence="1">Membrane</location>
        <topology evidence="1">Multi-pass membrane protein</topology>
    </subcellularLocation>
</comment>
<evidence type="ECO:0008006" key="13">
    <source>
        <dbReference type="Google" id="ProtNLM"/>
    </source>
</evidence>
<keyword evidence="4 10" id="KW-0812">Transmembrane</keyword>
<keyword evidence="6" id="KW-0406">Ion transport</keyword>
<sequence>MVHERDASGGLEWRVRVAHGPLEILAPEFGPFRRAWFRLQGLILGLVMKIWRFLEKAWDLGVDEPRKIIHCLKVGMALTVVSLFYYMRPLYEGVGGNAMWAVLTVVVVFEYTVGATLSKSLNRATGTFLAGTLAVGVHWVASQSGEKFEPVVLGASVFLLASTATFFRFIPMVKARFDYGALVFILTFSLVSLSGYRVDRLFKMAHERLSTIAIGTSMCILISMIFCPVWAGKELYLLITRNMGKLANSLDGCVVEYFKDSEPVIESEEESHMKLQGYKCVLNSKATEESLMGTCPYGHFNFQHPWKQYLKIGASMRHCAYCIETLNTCINSENQAPEFIKKHLRDVCITFSSYSSSVLKELAITTKTMRKSSKIDYLVGEMNSAVQDLQNALKSLPNLLISPQLPVLGATENEKRELTSTTTMIPLMEVIPLFTVATLLMEIAARIEGVVNAVDELADMAEFKPAADDKNKQNQPTNKITSDNKDQETMKALQKV</sequence>
<dbReference type="GO" id="GO:0034220">
    <property type="term" value="P:monoatomic ion transmembrane transport"/>
    <property type="evidence" value="ECO:0007669"/>
    <property type="project" value="UniProtKB-KW"/>
</dbReference>
<dbReference type="AlphaFoldDB" id="A0A835D4F4"/>
<feature type="transmembrane region" description="Helical" evidence="10">
    <location>
        <begin position="124"/>
        <end position="142"/>
    </location>
</feature>
<feature type="transmembrane region" description="Helical" evidence="10">
    <location>
        <begin position="148"/>
        <end position="167"/>
    </location>
</feature>
<dbReference type="Pfam" id="PF11744">
    <property type="entry name" value="ALMT"/>
    <property type="match status" value="1"/>
</dbReference>
<dbReference type="Proteomes" id="UP000655225">
    <property type="component" value="Unassembled WGS sequence"/>
</dbReference>
<evidence type="ECO:0000256" key="8">
    <source>
        <dbReference type="ARBA" id="ARBA00023303"/>
    </source>
</evidence>
<accession>A0A835D4F4</accession>
<evidence type="ECO:0000256" key="4">
    <source>
        <dbReference type="ARBA" id="ARBA00022692"/>
    </source>
</evidence>